<evidence type="ECO:0000313" key="2">
    <source>
        <dbReference type="EMBL" id="CAE6461960.1"/>
    </source>
</evidence>
<dbReference type="Proteomes" id="UP000663826">
    <property type="component" value="Unassembled WGS sequence"/>
</dbReference>
<dbReference type="AlphaFoldDB" id="A0A8H3GMJ1"/>
<evidence type="ECO:0000256" key="1">
    <source>
        <dbReference type="SAM" id="MobiDB-lite"/>
    </source>
</evidence>
<name>A0A8H3GMJ1_9AGAM</name>
<protein>
    <submittedName>
        <fullName evidence="2">Uncharacterized protein</fullName>
    </submittedName>
</protein>
<gene>
    <name evidence="2" type="ORF">RDB_LOCUS89358</name>
</gene>
<proteinExistence type="predicted"/>
<organism evidence="2 3">
    <name type="scientific">Rhizoctonia solani</name>
    <dbReference type="NCBI Taxonomy" id="456999"/>
    <lineage>
        <taxon>Eukaryota</taxon>
        <taxon>Fungi</taxon>
        <taxon>Dikarya</taxon>
        <taxon>Basidiomycota</taxon>
        <taxon>Agaricomycotina</taxon>
        <taxon>Agaricomycetes</taxon>
        <taxon>Cantharellales</taxon>
        <taxon>Ceratobasidiaceae</taxon>
        <taxon>Rhizoctonia</taxon>
    </lineage>
</organism>
<accession>A0A8H3GMJ1</accession>
<evidence type="ECO:0000313" key="3">
    <source>
        <dbReference type="Proteomes" id="UP000663826"/>
    </source>
</evidence>
<sequence length="192" mass="20845">MPSDNNAPLAPDVTNNRGGDPHNDVLLSVGWLCGFRADSLDGPEISPLQVASYVDDAAPSVKQVRNVSTDMVTSHTTREANYAHCGWSMDAIRTVSPWRASRIGATNRINEEGTWYTRITKVACLKVQVLLEDLAPAPEFEAAIEAAPPSDPQRDFDNLSRLTRTPNAKVAITGGNIHQNYVQWASSVADGM</sequence>
<reference evidence="2" key="1">
    <citation type="submission" date="2021-01" db="EMBL/GenBank/DDBJ databases">
        <authorList>
            <person name="Kaushik A."/>
        </authorList>
    </citation>
    <scope>NUCLEOTIDE SEQUENCE</scope>
    <source>
        <strain evidence="2">AG1-1B</strain>
    </source>
</reference>
<dbReference type="EMBL" id="CAJMWQ010001780">
    <property type="protein sequence ID" value="CAE6461960.1"/>
    <property type="molecule type" value="Genomic_DNA"/>
</dbReference>
<comment type="caution">
    <text evidence="2">The sequence shown here is derived from an EMBL/GenBank/DDBJ whole genome shotgun (WGS) entry which is preliminary data.</text>
</comment>
<feature type="region of interest" description="Disordered" evidence="1">
    <location>
        <begin position="1"/>
        <end position="20"/>
    </location>
</feature>